<evidence type="ECO:0000259" key="1">
    <source>
        <dbReference type="Pfam" id="PF14082"/>
    </source>
</evidence>
<organism evidence="2 3">
    <name type="scientific">Roseivirga ehrenbergii (strain DSM 102268 / JCM 13514 / KCTC 12282 / NCIMB 14502 / KMM 6017)</name>
    <dbReference type="NCBI Taxonomy" id="279360"/>
    <lineage>
        <taxon>Bacteria</taxon>
        <taxon>Pseudomonadati</taxon>
        <taxon>Bacteroidota</taxon>
        <taxon>Cytophagia</taxon>
        <taxon>Cytophagales</taxon>
        <taxon>Roseivirgaceae</taxon>
        <taxon>Roseivirga</taxon>
    </lineage>
</organism>
<comment type="caution">
    <text evidence="2">The sequence shown here is derived from an EMBL/GenBank/DDBJ whole genome shotgun (WGS) entry which is preliminary data.</text>
</comment>
<accession>A0A150X8C9</accession>
<keyword evidence="3" id="KW-1185">Reference proteome</keyword>
<dbReference type="AlphaFoldDB" id="A0A150X8C9"/>
<name>A0A150X8C9_ROSEK</name>
<protein>
    <recommendedName>
        <fullName evidence="1">Shedu protein SduA C-terminal domain-containing protein</fullName>
    </recommendedName>
</protein>
<feature type="domain" description="Shedu protein SduA C-terminal" evidence="1">
    <location>
        <begin position="90"/>
        <end position="258"/>
    </location>
</feature>
<dbReference type="Proteomes" id="UP000075583">
    <property type="component" value="Unassembled WGS sequence"/>
</dbReference>
<dbReference type="OrthoDB" id="1358919at2"/>
<dbReference type="Pfam" id="PF14082">
    <property type="entry name" value="SduA_C"/>
    <property type="match status" value="1"/>
</dbReference>
<evidence type="ECO:0000313" key="2">
    <source>
        <dbReference type="EMBL" id="KYG74934.1"/>
    </source>
</evidence>
<dbReference type="RefSeq" id="WP_062592410.1">
    <property type="nucleotide sequence ID" value="NZ_LQZQ01000045.1"/>
</dbReference>
<evidence type="ECO:0000313" key="3">
    <source>
        <dbReference type="Proteomes" id="UP000075583"/>
    </source>
</evidence>
<reference evidence="2" key="1">
    <citation type="submission" date="2016-01" db="EMBL/GenBank/DDBJ databases">
        <title>Genome sequencing of Roseivirga ehrenbergii KMM 6017.</title>
        <authorList>
            <person name="Selvaratnam C."/>
            <person name="Thevarajoo S."/>
            <person name="Goh K.M."/>
            <person name="Ee R."/>
            <person name="Chan K.-G."/>
            <person name="Chong C.S."/>
        </authorList>
    </citation>
    <scope>NUCLEOTIDE SEQUENCE [LARGE SCALE GENOMIC DNA]</scope>
    <source>
        <strain evidence="2">KMM 6017</strain>
    </source>
</reference>
<sequence>MLYDRDFNILTENETALSAKAENYKRNNLGKLGELTPKVISKYHEIKPQAMYHYESLFPNNYLHPDSLDDKNELRKIEQEFKNLLNSDISERKILNYINENKHYNLIASLFHAGYTFGHHGAYLFKEFEFPTTYKADYLLVGKNSNGYHFLFIELENPTGSITTNDGAFGLTIRKGIKQVKSWDKWIESNFHSLVLTFEKYRNPRIDLPNEFRALNKTRISYAVIAGRRADFNDNTYDEKRNLFRKENIQVLHYDNLIDSFHLFQTTNNY</sequence>
<dbReference type="EMBL" id="LQZQ01000045">
    <property type="protein sequence ID" value="KYG74934.1"/>
    <property type="molecule type" value="Genomic_DNA"/>
</dbReference>
<dbReference type="InterPro" id="IPR025359">
    <property type="entry name" value="SduA_C"/>
</dbReference>
<gene>
    <name evidence="2" type="ORF">MB14_06955</name>
</gene>
<proteinExistence type="predicted"/>